<keyword evidence="2" id="KW-0028">Amino-acid biosynthesis</keyword>
<dbReference type="InterPro" id="IPR042529">
    <property type="entry name" value="IF_2B-like_C"/>
</dbReference>
<keyword evidence="2" id="KW-0486">Methionine biosynthesis</keyword>
<comment type="catalytic activity">
    <reaction evidence="2">
        <text>5-(methylsulfanyl)-alpha-D-ribose 1-phosphate = 5-(methylsulfanyl)-D-ribulose 1-phosphate</text>
        <dbReference type="Rhea" id="RHEA:19989"/>
        <dbReference type="ChEBI" id="CHEBI:58533"/>
        <dbReference type="ChEBI" id="CHEBI:58548"/>
        <dbReference type="EC" id="5.3.1.23"/>
    </reaction>
</comment>
<dbReference type="Gene3D" id="3.40.50.10470">
    <property type="entry name" value="Translation initiation factor eif-2b, domain 2"/>
    <property type="match status" value="1"/>
</dbReference>
<evidence type="ECO:0000313" key="4">
    <source>
        <dbReference type="Proteomes" id="UP001523550"/>
    </source>
</evidence>
<dbReference type="EC" id="5.3.1.23" evidence="2"/>
<dbReference type="EMBL" id="JALJYF010000001">
    <property type="protein sequence ID" value="MCP1726934.1"/>
    <property type="molecule type" value="Genomic_DNA"/>
</dbReference>
<dbReference type="InterPro" id="IPR011559">
    <property type="entry name" value="Initiation_fac_2B_a/b/d"/>
</dbReference>
<comment type="similarity">
    <text evidence="2">Belongs to the EIF-2B alpha/beta/delta subunits family. MtnA subfamily.</text>
</comment>
<dbReference type="InterPro" id="IPR027363">
    <property type="entry name" value="M1Pi_N"/>
</dbReference>
<feature type="binding site" evidence="2">
    <location>
        <position position="193"/>
    </location>
    <ligand>
        <name>substrate</name>
    </ligand>
</feature>
<feature type="binding site" evidence="2">
    <location>
        <begin position="244"/>
        <end position="245"/>
    </location>
    <ligand>
        <name>substrate</name>
    </ligand>
</feature>
<organism evidence="3 4">
    <name type="scientific">Natronospira proteinivora</name>
    <dbReference type="NCBI Taxonomy" id="1807133"/>
    <lineage>
        <taxon>Bacteria</taxon>
        <taxon>Pseudomonadati</taxon>
        <taxon>Pseudomonadota</taxon>
        <taxon>Gammaproteobacteria</taxon>
        <taxon>Natronospirales</taxon>
        <taxon>Natronospiraceae</taxon>
        <taxon>Natronospira</taxon>
    </lineage>
</organism>
<dbReference type="NCBIfam" id="TIGR00524">
    <property type="entry name" value="eIF-2B_rel"/>
    <property type="match status" value="1"/>
</dbReference>
<dbReference type="Proteomes" id="UP001523550">
    <property type="component" value="Unassembled WGS sequence"/>
</dbReference>
<feature type="active site" description="Proton donor" evidence="2">
    <location>
        <position position="234"/>
    </location>
</feature>
<dbReference type="InterPro" id="IPR005251">
    <property type="entry name" value="IF-M1Pi"/>
</dbReference>
<dbReference type="InterPro" id="IPR000649">
    <property type="entry name" value="IF-2B-related"/>
</dbReference>
<dbReference type="HAMAP" id="MF_01678">
    <property type="entry name" value="Salvage_MtnA"/>
    <property type="match status" value="1"/>
</dbReference>
<dbReference type="Pfam" id="PF01008">
    <property type="entry name" value="IF-2B"/>
    <property type="match status" value="1"/>
</dbReference>
<feature type="site" description="Transition state stabilizer" evidence="2">
    <location>
        <position position="154"/>
    </location>
</feature>
<dbReference type="NCBIfam" id="TIGR00512">
    <property type="entry name" value="salvage_mtnA"/>
    <property type="match status" value="1"/>
</dbReference>
<dbReference type="Gene3D" id="1.20.120.420">
    <property type="entry name" value="translation initiation factor eif-2b, domain 1"/>
    <property type="match status" value="1"/>
</dbReference>
<protein>
    <recommendedName>
        <fullName evidence="2">Methylthioribose-1-phosphate isomerase</fullName>
        <shortName evidence="2">M1Pi</shortName>
        <shortName evidence="2">MTR-1-P isomerase</shortName>
        <ecNumber evidence="2">5.3.1.23</ecNumber>
    </recommendedName>
    <alternativeName>
        <fullName evidence="2">S-methyl-5-thioribose-1-phosphate isomerase</fullName>
    </alternativeName>
</protein>
<comment type="caution">
    <text evidence="3">The sequence shown here is derived from an EMBL/GenBank/DDBJ whole genome shotgun (WGS) entry which is preliminary data.</text>
</comment>
<keyword evidence="1 2" id="KW-0413">Isomerase</keyword>
<accession>A0ABT1G6K0</accession>
<evidence type="ECO:0000256" key="1">
    <source>
        <dbReference type="ARBA" id="ARBA00023235"/>
    </source>
</evidence>
<dbReference type="GO" id="GO:0046523">
    <property type="term" value="F:S-methyl-5-thioribose-1-phosphate isomerase activity"/>
    <property type="evidence" value="ECO:0007669"/>
    <property type="project" value="UniProtKB-EC"/>
</dbReference>
<evidence type="ECO:0000256" key="2">
    <source>
        <dbReference type="HAMAP-Rule" id="MF_01678"/>
    </source>
</evidence>
<sequence>MLKPLDWQSAQGVLRVLDQRQLPARSEWLDCDSPESVSEAIHCMAVRGAPAIGIAGAWGAVLAARAAAGETDWRACFQSALQNLGRARPTAVNLAWALGRMRGLADTASDSQALAEACEVEAARIEREDLAANQRIGELGARLLPKGSRVLTHCNTGALATGGHGTALGIIRSAWSQGLLAGVYATETRPWLQGSRLTAWELSQEGIAATLLVDSAAASLMGAGEIDAVVIGADRITRRGDVANKIGSYMLAVCARAHEIPFIVAAPGSTVDSALLKGSDIPIENRSADEIWWAAGLDKPMAGITTHNPAFDITPAELVTAIVTEEGIASPMNGQGMALLERSDSGSGHS</sequence>
<evidence type="ECO:0000313" key="3">
    <source>
        <dbReference type="EMBL" id="MCP1726934.1"/>
    </source>
</evidence>
<dbReference type="PANTHER" id="PTHR43475">
    <property type="entry name" value="METHYLTHIORIBOSE-1-PHOSPHATE ISOMERASE"/>
    <property type="match status" value="1"/>
</dbReference>
<comment type="pathway">
    <text evidence="2">Amino-acid biosynthesis; L-methionine biosynthesis via salvage pathway; L-methionine from S-methyl-5-thio-alpha-D-ribose 1-phosphate: step 1/6.</text>
</comment>
<gene>
    <name evidence="2" type="primary">mtnA</name>
    <name evidence="3" type="ORF">J2T60_000899</name>
</gene>
<dbReference type="PANTHER" id="PTHR43475:SF1">
    <property type="entry name" value="METHYLTHIORIBOSE-1-PHOSPHATE ISOMERASE"/>
    <property type="match status" value="1"/>
</dbReference>
<proteinExistence type="inferred from homology"/>
<name>A0ABT1G6K0_9GAMM</name>
<dbReference type="RefSeq" id="WP_253446006.1">
    <property type="nucleotide sequence ID" value="NZ_JALJYF010000001.1"/>
</dbReference>
<comment type="function">
    <text evidence="2">Catalyzes the interconversion of methylthioribose-1-phosphate (MTR-1-P) into methylthioribulose-1-phosphate (MTRu-1-P).</text>
</comment>
<feature type="binding site" evidence="2">
    <location>
        <begin position="47"/>
        <end position="49"/>
    </location>
    <ligand>
        <name>substrate</name>
    </ligand>
</feature>
<dbReference type="SUPFAM" id="SSF100950">
    <property type="entry name" value="NagB/RpiA/CoA transferase-like"/>
    <property type="match status" value="1"/>
</dbReference>
<keyword evidence="4" id="KW-1185">Reference proteome</keyword>
<dbReference type="NCBIfam" id="NF004326">
    <property type="entry name" value="PRK05720.1"/>
    <property type="match status" value="1"/>
</dbReference>
<reference evidence="3 4" key="1">
    <citation type="submission" date="2022-03" db="EMBL/GenBank/DDBJ databases">
        <title>Genomic Encyclopedia of Type Strains, Phase III (KMG-III): the genomes of soil and plant-associated and newly described type strains.</title>
        <authorList>
            <person name="Whitman W."/>
        </authorList>
    </citation>
    <scope>NUCLEOTIDE SEQUENCE [LARGE SCALE GENOMIC DNA]</scope>
    <source>
        <strain evidence="3 4">BSker1</strain>
    </source>
</reference>
<dbReference type="InterPro" id="IPR037171">
    <property type="entry name" value="NagB/RpiA_transferase-like"/>
</dbReference>
<feature type="binding site" evidence="2">
    <location>
        <position position="88"/>
    </location>
    <ligand>
        <name>substrate</name>
    </ligand>
</feature>